<dbReference type="EMBL" id="CAJVPV010004110">
    <property type="protein sequence ID" value="CAG8566617.1"/>
    <property type="molecule type" value="Genomic_DNA"/>
</dbReference>
<dbReference type="InterPro" id="IPR042332">
    <property type="entry name" value="Hsk3"/>
</dbReference>
<accession>A0A9N9BJT1</accession>
<keyword evidence="1" id="KW-0175">Coiled coil</keyword>
<comment type="caution">
    <text evidence="2">The sequence shown here is derived from an EMBL/GenBank/DDBJ whole genome shotgun (WGS) entry which is preliminary data.</text>
</comment>
<feature type="coiled-coil region" evidence="1">
    <location>
        <begin position="24"/>
        <end position="51"/>
    </location>
</feature>
<name>A0A9N9BJT1_9GLOM</name>
<dbReference type="AlphaFoldDB" id="A0A9N9BJT1"/>
<reference evidence="2" key="1">
    <citation type="submission" date="2021-06" db="EMBL/GenBank/DDBJ databases">
        <authorList>
            <person name="Kallberg Y."/>
            <person name="Tangrot J."/>
            <person name="Rosling A."/>
        </authorList>
    </citation>
    <scope>NUCLEOTIDE SEQUENCE</scope>
    <source>
        <strain evidence="2">CL551</strain>
    </source>
</reference>
<dbReference type="OrthoDB" id="3358869at2759"/>
<dbReference type="Pfam" id="PF08227">
    <property type="entry name" value="DASH_Hsk3"/>
    <property type="match status" value="1"/>
</dbReference>
<evidence type="ECO:0000256" key="1">
    <source>
        <dbReference type="SAM" id="Coils"/>
    </source>
</evidence>
<gene>
    <name evidence="2" type="ORF">AMORRO_LOCUS6268</name>
</gene>
<dbReference type="PANTHER" id="PTHR28289">
    <property type="entry name" value="DASH COMPLEX SUBUNIT HSK3"/>
    <property type="match status" value="1"/>
</dbReference>
<evidence type="ECO:0000313" key="2">
    <source>
        <dbReference type="EMBL" id="CAG8566617.1"/>
    </source>
</evidence>
<evidence type="ECO:0000313" key="3">
    <source>
        <dbReference type="Proteomes" id="UP000789342"/>
    </source>
</evidence>
<dbReference type="GO" id="GO:0051010">
    <property type="term" value="F:microtubule plus-end binding"/>
    <property type="evidence" value="ECO:0007669"/>
    <property type="project" value="TreeGrafter"/>
</dbReference>
<proteinExistence type="predicted"/>
<dbReference type="Proteomes" id="UP000789342">
    <property type="component" value="Unassembled WGS sequence"/>
</dbReference>
<dbReference type="GO" id="GO:0008608">
    <property type="term" value="P:attachment of spindle microtubules to kinetochore"/>
    <property type="evidence" value="ECO:0007669"/>
    <property type="project" value="InterPro"/>
</dbReference>
<sequence length="82" mass="9487">MRMENRGSEMQFNQSISGAKRRLYMSLNNQLARLQQNMMTMEQNVEVTSDQVRCIQSLGTAHGALFMAANRVLRTDSREEKF</sequence>
<keyword evidence="3" id="KW-1185">Reference proteome</keyword>
<organism evidence="2 3">
    <name type="scientific">Acaulospora morrowiae</name>
    <dbReference type="NCBI Taxonomy" id="94023"/>
    <lineage>
        <taxon>Eukaryota</taxon>
        <taxon>Fungi</taxon>
        <taxon>Fungi incertae sedis</taxon>
        <taxon>Mucoromycota</taxon>
        <taxon>Glomeromycotina</taxon>
        <taxon>Glomeromycetes</taxon>
        <taxon>Diversisporales</taxon>
        <taxon>Acaulosporaceae</taxon>
        <taxon>Acaulospora</taxon>
    </lineage>
</organism>
<protein>
    <submittedName>
        <fullName evidence="2">11462_t:CDS:1</fullName>
    </submittedName>
</protein>
<dbReference type="GO" id="GO:0042729">
    <property type="term" value="C:DASH complex"/>
    <property type="evidence" value="ECO:0007669"/>
    <property type="project" value="TreeGrafter"/>
</dbReference>
<dbReference type="PANTHER" id="PTHR28289:SF1">
    <property type="entry name" value="DASH COMPLEX SUBUNIT HSK3"/>
    <property type="match status" value="1"/>
</dbReference>
<dbReference type="InterPro" id="IPR013183">
    <property type="entry name" value="Hsk3-like"/>
</dbReference>